<dbReference type="Pfam" id="PF12679">
    <property type="entry name" value="ABC2_membrane_2"/>
    <property type="match status" value="1"/>
</dbReference>
<dbReference type="PANTHER" id="PTHR43471">
    <property type="entry name" value="ABC TRANSPORTER PERMEASE"/>
    <property type="match status" value="1"/>
</dbReference>
<dbReference type="InterPro" id="IPR021913">
    <property type="entry name" value="DUF3526"/>
</dbReference>
<evidence type="ECO:0000256" key="1">
    <source>
        <dbReference type="SAM" id="Phobius"/>
    </source>
</evidence>
<feature type="transmembrane region" description="Helical" evidence="1">
    <location>
        <begin position="239"/>
        <end position="259"/>
    </location>
</feature>
<feature type="transmembrane region" description="Helical" evidence="1">
    <location>
        <begin position="467"/>
        <end position="487"/>
    </location>
</feature>
<sequence>MSNLVQSHVGVSSGTTLRGGIIAVVARKEFLELLRDRRLTWMAGTFLLLMLGAFLMGWQQMQQTRVERTAAQNVSYAQWLGQGEKNPHSAAHFGQYAFKPSSPLLFVDPGITPFVGVSVWMEAHKQNEFKFRPARDATSLQRFGELSVAFILQVLAPLIIILLTFSAFTGERERGTLRQLLSVGVHPLQLLAGKALASTLALCALMLPLAMGSLIMLLPSSEHHVGIDNIRERVILMMAGYAIYHAGFTALSLGISALAKSSRKALVLLLAFWVLNSFVVPRLMIDLARGASPTPSAVEFQTALTEARKATFGHDDTHPAYLSFRDDVLKQYGVSKVEELPVDFDGLALQEDDMRGYRIFDKAYGALWDSYAQQERIRSFAGFMFPLMAMQPISMGLAGADIEHHNDFARAAETYRRHIQGITSDDLVRNRKYGNKEYKAAPELWAKIPAFTYQIPGTRWVWDRQGFNFLILATWAFVMGIIAVFAARRLSPV</sequence>
<comment type="caution">
    <text evidence="2">The sequence shown here is derived from an EMBL/GenBank/DDBJ whole genome shotgun (WGS) entry which is preliminary data.</text>
</comment>
<protein>
    <submittedName>
        <fullName evidence="2">ABC-2 type transport system permease protein</fullName>
    </submittedName>
</protein>
<dbReference type="EMBL" id="FNKY01000001">
    <property type="protein sequence ID" value="SDQ97696.1"/>
    <property type="molecule type" value="Genomic_DNA"/>
</dbReference>
<feature type="transmembrane region" description="Helical" evidence="1">
    <location>
        <begin position="148"/>
        <end position="168"/>
    </location>
</feature>
<accession>A0ABY0TMN0</accession>
<proteinExistence type="predicted"/>
<reference evidence="2 3" key="1">
    <citation type="submission" date="2016-10" db="EMBL/GenBank/DDBJ databases">
        <authorList>
            <person name="Varghese N."/>
            <person name="Submissions S."/>
        </authorList>
    </citation>
    <scope>NUCLEOTIDE SEQUENCE [LARGE SCALE GENOMIC DNA]</scope>
    <source>
        <strain evidence="2 3">Nl1</strain>
    </source>
</reference>
<feature type="transmembrane region" description="Helical" evidence="1">
    <location>
        <begin position="195"/>
        <end position="218"/>
    </location>
</feature>
<dbReference type="PANTHER" id="PTHR43471:SF1">
    <property type="entry name" value="ABC TRANSPORTER PERMEASE PROTEIN NOSY-RELATED"/>
    <property type="match status" value="1"/>
</dbReference>
<keyword evidence="1" id="KW-0472">Membrane</keyword>
<feature type="transmembrane region" description="Helical" evidence="1">
    <location>
        <begin position="39"/>
        <end position="58"/>
    </location>
</feature>
<organism evidence="2 3">
    <name type="scientific">Nitrosospira multiformis</name>
    <dbReference type="NCBI Taxonomy" id="1231"/>
    <lineage>
        <taxon>Bacteria</taxon>
        <taxon>Pseudomonadati</taxon>
        <taxon>Pseudomonadota</taxon>
        <taxon>Betaproteobacteria</taxon>
        <taxon>Nitrosomonadales</taxon>
        <taxon>Nitrosomonadaceae</taxon>
        <taxon>Nitrosospira</taxon>
    </lineage>
</organism>
<dbReference type="Pfam" id="PF12040">
    <property type="entry name" value="DUF3526"/>
    <property type="match status" value="1"/>
</dbReference>
<dbReference type="Proteomes" id="UP000183471">
    <property type="component" value="Unassembled WGS sequence"/>
</dbReference>
<keyword evidence="1" id="KW-0812">Transmembrane</keyword>
<keyword evidence="1" id="KW-1133">Transmembrane helix</keyword>
<dbReference type="RefSeq" id="WP_074633907.1">
    <property type="nucleotide sequence ID" value="NZ_FNKY01000001.1"/>
</dbReference>
<keyword evidence="3" id="KW-1185">Reference proteome</keyword>
<gene>
    <name evidence="2" type="ORF">SAMN05216402_3081</name>
</gene>
<feature type="transmembrane region" description="Helical" evidence="1">
    <location>
        <begin position="265"/>
        <end position="285"/>
    </location>
</feature>
<evidence type="ECO:0000313" key="3">
    <source>
        <dbReference type="Proteomes" id="UP000183471"/>
    </source>
</evidence>
<evidence type="ECO:0000313" key="2">
    <source>
        <dbReference type="EMBL" id="SDQ97696.1"/>
    </source>
</evidence>
<name>A0ABY0TMN0_9PROT</name>